<sequence>MAFRAHVLADFEAEAEGELSGGFVTEVRAMRGTAGLGLDLDNQNIVRRISPGSMAEQQGARAHPLAGVDGQTLRGGVANGGQSVMAPGQPAYRFKIYRPPFDESRQAALSKDFMWEAAS</sequence>
<reference evidence="1" key="2">
    <citation type="submission" date="2024-10" db="UniProtKB">
        <authorList>
            <consortium name="EnsemblProtists"/>
        </authorList>
    </citation>
    <scope>IDENTIFICATION</scope>
</reference>
<evidence type="ECO:0000313" key="2">
    <source>
        <dbReference type="Proteomes" id="UP000013827"/>
    </source>
</evidence>
<dbReference type="RefSeq" id="XP_005767617.1">
    <property type="nucleotide sequence ID" value="XM_005767560.1"/>
</dbReference>
<reference evidence="2" key="1">
    <citation type="journal article" date="2013" name="Nature">
        <title>Pan genome of the phytoplankton Emiliania underpins its global distribution.</title>
        <authorList>
            <person name="Read B.A."/>
            <person name="Kegel J."/>
            <person name="Klute M.J."/>
            <person name="Kuo A."/>
            <person name="Lefebvre S.C."/>
            <person name="Maumus F."/>
            <person name="Mayer C."/>
            <person name="Miller J."/>
            <person name="Monier A."/>
            <person name="Salamov A."/>
            <person name="Young J."/>
            <person name="Aguilar M."/>
            <person name="Claverie J.M."/>
            <person name="Frickenhaus S."/>
            <person name="Gonzalez K."/>
            <person name="Herman E.K."/>
            <person name="Lin Y.C."/>
            <person name="Napier J."/>
            <person name="Ogata H."/>
            <person name="Sarno A.F."/>
            <person name="Shmutz J."/>
            <person name="Schroeder D."/>
            <person name="de Vargas C."/>
            <person name="Verret F."/>
            <person name="von Dassow P."/>
            <person name="Valentin K."/>
            <person name="Van de Peer Y."/>
            <person name="Wheeler G."/>
            <person name="Dacks J.B."/>
            <person name="Delwiche C.F."/>
            <person name="Dyhrman S.T."/>
            <person name="Glockner G."/>
            <person name="John U."/>
            <person name="Richards T."/>
            <person name="Worden A.Z."/>
            <person name="Zhang X."/>
            <person name="Grigoriev I.V."/>
            <person name="Allen A.E."/>
            <person name="Bidle K."/>
            <person name="Borodovsky M."/>
            <person name="Bowler C."/>
            <person name="Brownlee C."/>
            <person name="Cock J.M."/>
            <person name="Elias M."/>
            <person name="Gladyshev V.N."/>
            <person name="Groth M."/>
            <person name="Guda C."/>
            <person name="Hadaegh A."/>
            <person name="Iglesias-Rodriguez M.D."/>
            <person name="Jenkins J."/>
            <person name="Jones B.M."/>
            <person name="Lawson T."/>
            <person name="Leese F."/>
            <person name="Lindquist E."/>
            <person name="Lobanov A."/>
            <person name="Lomsadze A."/>
            <person name="Malik S.B."/>
            <person name="Marsh M.E."/>
            <person name="Mackinder L."/>
            <person name="Mock T."/>
            <person name="Mueller-Roeber B."/>
            <person name="Pagarete A."/>
            <person name="Parker M."/>
            <person name="Probert I."/>
            <person name="Quesneville H."/>
            <person name="Raines C."/>
            <person name="Rensing S.A."/>
            <person name="Riano-Pachon D.M."/>
            <person name="Richier S."/>
            <person name="Rokitta S."/>
            <person name="Shiraiwa Y."/>
            <person name="Soanes D.M."/>
            <person name="van der Giezen M."/>
            <person name="Wahlund T.M."/>
            <person name="Williams B."/>
            <person name="Wilson W."/>
            <person name="Wolfe G."/>
            <person name="Wurch L.L."/>
        </authorList>
    </citation>
    <scope>NUCLEOTIDE SEQUENCE</scope>
</reference>
<accession>A0A0D3IVA3</accession>
<evidence type="ECO:0000313" key="1">
    <source>
        <dbReference type="EnsemblProtists" id="EOD15188"/>
    </source>
</evidence>
<name>A0A0D3IVA3_EMIH1</name>
<protein>
    <submittedName>
        <fullName evidence="1">Uncharacterized protein</fullName>
    </submittedName>
</protein>
<dbReference type="GeneID" id="17261337"/>
<organism evidence="1 2">
    <name type="scientific">Emiliania huxleyi (strain CCMP1516)</name>
    <dbReference type="NCBI Taxonomy" id="280463"/>
    <lineage>
        <taxon>Eukaryota</taxon>
        <taxon>Haptista</taxon>
        <taxon>Haptophyta</taxon>
        <taxon>Prymnesiophyceae</taxon>
        <taxon>Isochrysidales</taxon>
        <taxon>Noelaerhabdaceae</taxon>
        <taxon>Emiliania</taxon>
    </lineage>
</organism>
<dbReference type="PaxDb" id="2903-EOD15188"/>
<proteinExistence type="predicted"/>
<keyword evidence="2" id="KW-1185">Reference proteome</keyword>
<dbReference type="HOGENOM" id="CLU_2065909_0_0_1"/>
<dbReference type="EnsemblProtists" id="EOD15188">
    <property type="protein sequence ID" value="EOD15188"/>
    <property type="gene ID" value="EMIHUDRAFT_245989"/>
</dbReference>
<dbReference type="KEGG" id="ehx:EMIHUDRAFT_245989"/>
<dbReference type="Proteomes" id="UP000013827">
    <property type="component" value="Unassembled WGS sequence"/>
</dbReference>
<dbReference type="AlphaFoldDB" id="A0A0D3IVA3"/>